<reference evidence="9" key="1">
    <citation type="submission" date="2015-09" db="EMBL/GenBank/DDBJ databases">
        <authorList>
            <consortium name="Pathogen Informatics"/>
        </authorList>
    </citation>
    <scope>NUCLEOTIDE SEQUENCE [LARGE SCALE GENOMIC DNA]</scope>
    <source>
        <strain evidence="9">Lake Konstanz</strain>
    </source>
</reference>
<keyword evidence="3" id="KW-0735">Signal-anchor</keyword>
<feature type="compositionally biased region" description="Polar residues" evidence="7">
    <location>
        <begin position="167"/>
        <end position="178"/>
    </location>
</feature>
<evidence type="ECO:0000313" key="9">
    <source>
        <dbReference type="Proteomes" id="UP000051952"/>
    </source>
</evidence>
<keyword evidence="9" id="KW-1185">Reference proteome</keyword>
<evidence type="ECO:0000313" key="8">
    <source>
        <dbReference type="EMBL" id="CUG88442.1"/>
    </source>
</evidence>
<dbReference type="InterPro" id="IPR051292">
    <property type="entry name" value="Xyl/GlcA_transferase"/>
</dbReference>
<feature type="non-terminal residue" evidence="8">
    <location>
        <position position="232"/>
    </location>
</feature>
<dbReference type="OrthoDB" id="411524at2759"/>
<evidence type="ECO:0000256" key="1">
    <source>
        <dbReference type="ARBA" id="ARBA00004606"/>
    </source>
</evidence>
<accession>A0A0S4JAN6</accession>
<gene>
    <name evidence="8" type="ORF">BSAL_15430</name>
</gene>
<dbReference type="PANTHER" id="PTHR12270">
    <property type="entry name" value="GLYCOSYLTRANSFERASE-RELATED"/>
    <property type="match status" value="1"/>
</dbReference>
<keyword evidence="4" id="KW-1133">Transmembrane helix</keyword>
<keyword evidence="6" id="KW-0325">Glycoprotein</keyword>
<keyword evidence="2" id="KW-0812">Transmembrane</keyword>
<organism evidence="8 9">
    <name type="scientific">Bodo saltans</name>
    <name type="common">Flagellated protozoan</name>
    <dbReference type="NCBI Taxonomy" id="75058"/>
    <lineage>
        <taxon>Eukaryota</taxon>
        <taxon>Discoba</taxon>
        <taxon>Euglenozoa</taxon>
        <taxon>Kinetoplastea</taxon>
        <taxon>Metakinetoplastina</taxon>
        <taxon>Eubodonida</taxon>
        <taxon>Bodonidae</taxon>
        <taxon>Bodo</taxon>
    </lineage>
</organism>
<evidence type="ECO:0000256" key="3">
    <source>
        <dbReference type="ARBA" id="ARBA00022968"/>
    </source>
</evidence>
<feature type="region of interest" description="Disordered" evidence="7">
    <location>
        <begin position="161"/>
        <end position="232"/>
    </location>
</feature>
<evidence type="ECO:0000256" key="6">
    <source>
        <dbReference type="ARBA" id="ARBA00023180"/>
    </source>
</evidence>
<dbReference type="Pfam" id="PF13896">
    <property type="entry name" value="Glyco_transf_49"/>
    <property type="match status" value="1"/>
</dbReference>
<sequence length="232" mass="26420">MNKRVKVPRTMSELRTGLDDHSVLAFYHTCQTCHRPTDLRRFSRPTTTDAYLIQFEEGYEPYVILNRSSTTPMAAGVKVPRYDETFVGRGWDKMSFFYELALGQQRPFVVLPRYFLVHHGKGDMPKFLTMEYIKRQEVNRALMGMFKERMAELYSHLEADGSAAVTPPSSDATPSSIEQGGGASQPDENCLQHRHGNEQHGRHDASTTLESKRRASPPQIPVAISDDLLWRS</sequence>
<dbReference type="GO" id="GO:0015020">
    <property type="term" value="F:glucuronosyltransferase activity"/>
    <property type="evidence" value="ECO:0007669"/>
    <property type="project" value="TreeGrafter"/>
</dbReference>
<evidence type="ECO:0000256" key="5">
    <source>
        <dbReference type="ARBA" id="ARBA00023136"/>
    </source>
</evidence>
<keyword evidence="8" id="KW-0808">Transferase</keyword>
<dbReference type="AlphaFoldDB" id="A0A0S4JAN6"/>
<name>A0A0S4JAN6_BODSA</name>
<keyword evidence="5" id="KW-0472">Membrane</keyword>
<dbReference type="GO" id="GO:0035269">
    <property type="term" value="P:protein O-linked glycosylation via mannose"/>
    <property type="evidence" value="ECO:0007669"/>
    <property type="project" value="TreeGrafter"/>
</dbReference>
<evidence type="ECO:0000256" key="7">
    <source>
        <dbReference type="SAM" id="MobiDB-lite"/>
    </source>
</evidence>
<dbReference type="PANTHER" id="PTHR12270:SF25">
    <property type="entry name" value="GLYCOSYLTRANSFERASE-LIKE PROTEIN LARGE"/>
    <property type="match status" value="1"/>
</dbReference>
<proteinExistence type="predicted"/>
<comment type="subcellular location">
    <subcellularLocation>
        <location evidence="1">Membrane</location>
        <topology evidence="1">Single-pass type II membrane protein</topology>
    </subcellularLocation>
</comment>
<evidence type="ECO:0000256" key="4">
    <source>
        <dbReference type="ARBA" id="ARBA00022989"/>
    </source>
</evidence>
<dbReference type="GO" id="GO:0016020">
    <property type="term" value="C:membrane"/>
    <property type="evidence" value="ECO:0007669"/>
    <property type="project" value="UniProtKB-SubCell"/>
</dbReference>
<feature type="compositionally biased region" description="Basic and acidic residues" evidence="7">
    <location>
        <begin position="195"/>
        <end position="213"/>
    </location>
</feature>
<evidence type="ECO:0000256" key="2">
    <source>
        <dbReference type="ARBA" id="ARBA00022692"/>
    </source>
</evidence>
<protein>
    <submittedName>
        <fullName evidence="8">Glycosyltransferase, putative</fullName>
    </submittedName>
</protein>
<dbReference type="Proteomes" id="UP000051952">
    <property type="component" value="Unassembled WGS sequence"/>
</dbReference>
<dbReference type="GO" id="GO:0042285">
    <property type="term" value="F:xylosyltransferase activity"/>
    <property type="evidence" value="ECO:0007669"/>
    <property type="project" value="TreeGrafter"/>
</dbReference>
<dbReference type="VEuPathDB" id="TriTrypDB:BSAL_15430"/>
<dbReference type="EMBL" id="CYKH01001644">
    <property type="protein sequence ID" value="CUG88442.1"/>
    <property type="molecule type" value="Genomic_DNA"/>
</dbReference>